<feature type="region of interest" description="Disordered" evidence="1">
    <location>
        <begin position="1"/>
        <end position="22"/>
    </location>
</feature>
<protein>
    <submittedName>
        <fullName evidence="2">WSSV063</fullName>
    </submittedName>
</protein>
<name>A0A3G5BHR7_9VIRU</name>
<reference evidence="2" key="1">
    <citation type="submission" date="2018-09" db="EMBL/GenBank/DDBJ databases">
        <authorList>
            <person name="Katneni V.K."/>
            <person name="Shashi shekhar M."/>
            <person name="Karthic K."/>
            <person name="Jangam A.K."/>
            <person name="Vijayan K.K."/>
        </authorList>
    </citation>
    <scope>NUCLEOTIDE SEQUENCE</scope>
    <source>
        <strain evidence="2">Wssv_ciba_003</strain>
    </source>
</reference>
<organism evidence="2">
    <name type="scientific">White spot syndrome virus</name>
    <dbReference type="NCBI Taxonomy" id="342409"/>
    <lineage>
        <taxon>Viruses</taxon>
        <taxon>Viruses incertae sedis</taxon>
        <taxon>Naldaviricetes</taxon>
        <taxon>Nimaviridae</taxon>
        <taxon>Whispovirus</taxon>
    </lineage>
</organism>
<evidence type="ECO:0000313" key="2">
    <source>
        <dbReference type="EMBL" id="AYV99386.1"/>
    </source>
</evidence>
<proteinExistence type="predicted"/>
<sequence length="43" mass="5172">MAPYPEVHPPNLTFSRPSGPPSKLDRAEKFFEKFLRWRMRKIL</sequence>
<dbReference type="EMBL" id="MH883319">
    <property type="protein sequence ID" value="AYV99386.1"/>
    <property type="molecule type" value="Genomic_DNA"/>
</dbReference>
<accession>A0A3G5BHR7</accession>
<evidence type="ECO:0000256" key="1">
    <source>
        <dbReference type="SAM" id="MobiDB-lite"/>
    </source>
</evidence>